<name>A0ABV7FCF5_9GAMM</name>
<keyword evidence="1" id="KW-0812">Transmembrane</keyword>
<gene>
    <name evidence="2" type="ORF">ACFODX_06180</name>
</gene>
<reference evidence="3" key="1">
    <citation type="journal article" date="2019" name="Int. J. Syst. Evol. Microbiol.">
        <title>The Global Catalogue of Microorganisms (GCM) 10K type strain sequencing project: providing services to taxonomists for standard genome sequencing and annotation.</title>
        <authorList>
            <consortium name="The Broad Institute Genomics Platform"/>
            <consortium name="The Broad Institute Genome Sequencing Center for Infectious Disease"/>
            <person name="Wu L."/>
            <person name="Ma J."/>
        </authorList>
    </citation>
    <scope>NUCLEOTIDE SEQUENCE [LARGE SCALE GENOMIC DNA]</scope>
    <source>
        <strain evidence="3">KCTC 52237</strain>
    </source>
</reference>
<keyword evidence="1" id="KW-1133">Transmembrane helix</keyword>
<keyword evidence="3" id="KW-1185">Reference proteome</keyword>
<dbReference type="Gene3D" id="3.30.700.10">
    <property type="entry name" value="Glycoprotein, Type 4 Pilin"/>
    <property type="match status" value="1"/>
</dbReference>
<dbReference type="Pfam" id="PF07963">
    <property type="entry name" value="N_methyl"/>
    <property type="match status" value="1"/>
</dbReference>
<dbReference type="RefSeq" id="WP_378117159.1">
    <property type="nucleotide sequence ID" value="NZ_JBHRTF010000003.1"/>
</dbReference>
<comment type="caution">
    <text evidence="2">The sequence shown here is derived from an EMBL/GenBank/DDBJ whole genome shotgun (WGS) entry which is preliminary data.</text>
</comment>
<keyword evidence="1" id="KW-0472">Membrane</keyword>
<dbReference type="Proteomes" id="UP001595555">
    <property type="component" value="Unassembled WGS sequence"/>
</dbReference>
<sequence>MRYRSQRAFTLVELVAVMVILSIIAAIGVGFVVRATESYQSTQTRALLVNTARQAVERMTRQLRGALPYSVRITNNDQCLQFMPIAGGGNYFNAVPDQQNLAPPTASIPASPVSIDFGSAEYVAIGAMNAAEIYGSSPTSLSAYSGYSAGALQLSANQRWQRNSINRRFYLLDNAQAFCLAGNELRFYSGIDPQNQSVDLTASFDIIARGVTTNTAFELANGSENRNTLVNISLDFTSGNETINYTHRVFIRNVP</sequence>
<evidence type="ECO:0000313" key="3">
    <source>
        <dbReference type="Proteomes" id="UP001595555"/>
    </source>
</evidence>
<protein>
    <submittedName>
        <fullName evidence="2">Type II secretion system protein J</fullName>
    </submittedName>
</protein>
<dbReference type="InterPro" id="IPR012902">
    <property type="entry name" value="N_methyl_site"/>
</dbReference>
<proteinExistence type="predicted"/>
<dbReference type="InterPro" id="IPR045584">
    <property type="entry name" value="Pilin-like"/>
</dbReference>
<accession>A0ABV7FCF5</accession>
<evidence type="ECO:0000313" key="2">
    <source>
        <dbReference type="EMBL" id="MFC3115137.1"/>
    </source>
</evidence>
<dbReference type="NCBIfam" id="TIGR02532">
    <property type="entry name" value="IV_pilin_GFxxxE"/>
    <property type="match status" value="1"/>
</dbReference>
<evidence type="ECO:0000256" key="1">
    <source>
        <dbReference type="SAM" id="Phobius"/>
    </source>
</evidence>
<feature type="transmembrane region" description="Helical" evidence="1">
    <location>
        <begin position="12"/>
        <end position="33"/>
    </location>
</feature>
<dbReference type="EMBL" id="JBHRTF010000003">
    <property type="protein sequence ID" value="MFC3115137.1"/>
    <property type="molecule type" value="Genomic_DNA"/>
</dbReference>
<organism evidence="2 3">
    <name type="scientific">Cellvibrio fontiphilus</name>
    <dbReference type="NCBI Taxonomy" id="1815559"/>
    <lineage>
        <taxon>Bacteria</taxon>
        <taxon>Pseudomonadati</taxon>
        <taxon>Pseudomonadota</taxon>
        <taxon>Gammaproteobacteria</taxon>
        <taxon>Cellvibrionales</taxon>
        <taxon>Cellvibrionaceae</taxon>
        <taxon>Cellvibrio</taxon>
    </lineage>
</organism>
<dbReference type="SUPFAM" id="SSF54523">
    <property type="entry name" value="Pili subunits"/>
    <property type="match status" value="1"/>
</dbReference>